<dbReference type="EMBL" id="QGAC01000005">
    <property type="protein sequence ID" value="TKJ92496.1"/>
    <property type="molecule type" value="Genomic_DNA"/>
</dbReference>
<evidence type="ECO:0000313" key="2">
    <source>
        <dbReference type="Proteomes" id="UP000306393"/>
    </source>
</evidence>
<accession>A0A3S7S8T0</accession>
<evidence type="ECO:0000313" key="1">
    <source>
        <dbReference type="EMBL" id="TKJ92496.1"/>
    </source>
</evidence>
<comment type="caution">
    <text evidence="1">The sequence shown here is derived from an EMBL/GenBank/DDBJ whole genome shotgun (WGS) entry which is preliminary data.</text>
</comment>
<name>A0A3S7S8T0_9GAMM</name>
<dbReference type="Proteomes" id="UP000306393">
    <property type="component" value="Unassembled WGS sequence"/>
</dbReference>
<gene>
    <name evidence="1" type="ORF">EpCFBP13511_06735</name>
</gene>
<proteinExistence type="predicted"/>
<sequence length="344" mass="38934">MSQYWWKDLHDRNQAWLGLALHSQRPLTSPILEMHSGHHGRMALSLRGVPLFWASMLKDHSGLWLVFNTEHPEPQAVFPPITSPALESILRTGPEAWIGEWCRYFARYLLTADVPLLPAGRWLLRPMLPAVPTAPYALQRQPALKDWRFHAPAQSGNIGFSWSLFAEDIPDLTAPVRVAQVDWWWNGTPLLARYAIQPDAGRLKWWRKKSREGTLPPVLVRFFAGLGSFVILDGHYRLQAAIEEGIPPSFLVLSELGERTFPSNPEHQAKIVAALAAQQQKNPASSIDGMNQTLINLYDNAEIYAPGQSRAVLGEGERWAREVTAYLRRYGEDAVLEKIKRRSA</sequence>
<reference evidence="1 2" key="1">
    <citation type="journal article" date="2019" name="Sci. Rep.">
        <title>Differences in resource use lead to coexistence of seed-transmitted microbial populations.</title>
        <authorList>
            <person name="Torres-Cortes G."/>
            <person name="Garcia B.J."/>
            <person name="Compant S."/>
            <person name="Rezki S."/>
            <person name="Jones P."/>
            <person name="Preveaux A."/>
            <person name="Briand M."/>
            <person name="Roulet A."/>
            <person name="Bouchez O."/>
            <person name="Jacobson D."/>
            <person name="Barret M."/>
        </authorList>
    </citation>
    <scope>NUCLEOTIDE SEQUENCE [LARGE SCALE GENOMIC DNA]</scope>
    <source>
        <strain evidence="1 2">CFBP13511</strain>
    </source>
</reference>
<dbReference type="AlphaFoldDB" id="A0A3S7S8T0"/>
<dbReference type="RefSeq" id="WP_118665181.1">
    <property type="nucleotide sequence ID" value="NZ_CP022725.1"/>
</dbReference>
<protein>
    <submittedName>
        <fullName evidence="1">Uncharacterized protein</fullName>
    </submittedName>
</protein>
<dbReference type="KEGG" id="epe:CI789_19115"/>
<organism evidence="1 2">
    <name type="scientific">Erwinia persicina</name>
    <dbReference type="NCBI Taxonomy" id="55211"/>
    <lineage>
        <taxon>Bacteria</taxon>
        <taxon>Pseudomonadati</taxon>
        <taxon>Pseudomonadota</taxon>
        <taxon>Gammaproteobacteria</taxon>
        <taxon>Enterobacterales</taxon>
        <taxon>Erwiniaceae</taxon>
        <taxon>Erwinia</taxon>
    </lineage>
</organism>
<dbReference type="OrthoDB" id="1490466at2"/>